<dbReference type="PROSITE" id="PS50975">
    <property type="entry name" value="ATP_GRASP"/>
    <property type="match status" value="1"/>
</dbReference>
<reference evidence="8" key="1">
    <citation type="journal article" date="2019" name="Int. J. Syst. Evol. Microbiol.">
        <title>The Global Catalogue of Microorganisms (GCM) 10K type strain sequencing project: providing services to taxonomists for standard genome sequencing and annotation.</title>
        <authorList>
            <consortium name="The Broad Institute Genomics Platform"/>
            <consortium name="The Broad Institute Genome Sequencing Center for Infectious Disease"/>
            <person name="Wu L."/>
            <person name="Ma J."/>
        </authorList>
    </citation>
    <scope>NUCLEOTIDE SEQUENCE [LARGE SCALE GENOMIC DNA]</scope>
    <source>
        <strain evidence="8">JCM 9371</strain>
    </source>
</reference>
<protein>
    <submittedName>
        <fullName evidence="7">Acetyl-CoA carboxylase biotin carboxylase subunit family protein</fullName>
    </submittedName>
</protein>
<proteinExistence type="predicted"/>
<keyword evidence="8" id="KW-1185">Reference proteome</keyword>
<dbReference type="PANTHER" id="PTHR43585">
    <property type="entry name" value="FUMIPYRROLE BIOSYNTHESIS PROTEIN C"/>
    <property type="match status" value="1"/>
</dbReference>
<comment type="caution">
    <text evidence="7">The sequence shown here is derived from an EMBL/GenBank/DDBJ whole genome shotgun (WGS) entry which is preliminary data.</text>
</comment>
<dbReference type="EMBL" id="JBHTGP010000018">
    <property type="protein sequence ID" value="MFD0689977.1"/>
    <property type="molecule type" value="Genomic_DNA"/>
</dbReference>
<accession>A0ABW2XY63</accession>
<feature type="domain" description="ATP-grasp" evidence="6">
    <location>
        <begin position="131"/>
        <end position="330"/>
    </location>
</feature>
<evidence type="ECO:0000256" key="3">
    <source>
        <dbReference type="ARBA" id="ARBA00022840"/>
    </source>
</evidence>
<feature type="compositionally biased region" description="Pro residues" evidence="5">
    <location>
        <begin position="1"/>
        <end position="10"/>
    </location>
</feature>
<dbReference type="InterPro" id="IPR011761">
    <property type="entry name" value="ATP-grasp"/>
</dbReference>
<dbReference type="SUPFAM" id="SSF56059">
    <property type="entry name" value="Glutathione synthetase ATP-binding domain-like"/>
    <property type="match status" value="1"/>
</dbReference>
<sequence length="429" mass="45940">MRDRGGPPPGAGGDARRGGVRTVAVLQSRQPLTTDLREAFPGDRHDVVVLRDGDAGPAFREDAPGPRPEVVVTRRDGWEGALRRMAARGPLEIVTNDEYCVEACARLRAALGLARRHPADPVRYLDKVVMKRRLREAGVRVPRFHAFTTVVRDAPDVRAEVVRAVGLPAVVKPCREANSRGVEILGSAAALEGWLAAHDGEPGWQAEEHVAGTLHHVNALVRDGRVEHVQAGTYLGPLLGLQDGVRYGGYTVPGSHRLTAPARDLSRRVVAALGAEGAFVAHTEFVLTASGEPVVLETAARAPGALLAEMARVHAGTNLEVANLRLQAGLGVPPPDSGGALAAWLWVPVRAGERLAALPPLPDAHRLVLTRAGRDGHPEREAVVGASLLLWNTGLPALLDDLESARAATWFRTPGTLRRDRRAEVRRTS</sequence>
<evidence type="ECO:0000313" key="8">
    <source>
        <dbReference type="Proteomes" id="UP001597063"/>
    </source>
</evidence>
<name>A0ABW2XY63_9ACTN</name>
<organism evidence="7 8">
    <name type="scientific">Actinomadura fibrosa</name>
    <dbReference type="NCBI Taxonomy" id="111802"/>
    <lineage>
        <taxon>Bacteria</taxon>
        <taxon>Bacillati</taxon>
        <taxon>Actinomycetota</taxon>
        <taxon>Actinomycetes</taxon>
        <taxon>Streptosporangiales</taxon>
        <taxon>Thermomonosporaceae</taxon>
        <taxon>Actinomadura</taxon>
    </lineage>
</organism>
<feature type="region of interest" description="Disordered" evidence="5">
    <location>
        <begin position="1"/>
        <end position="21"/>
    </location>
</feature>
<evidence type="ECO:0000313" key="7">
    <source>
        <dbReference type="EMBL" id="MFD0689977.1"/>
    </source>
</evidence>
<gene>
    <name evidence="7" type="ORF">ACFQZM_36190</name>
</gene>
<keyword evidence="3 4" id="KW-0067">ATP-binding</keyword>
<evidence type="ECO:0000256" key="1">
    <source>
        <dbReference type="ARBA" id="ARBA00022598"/>
    </source>
</evidence>
<evidence type="ECO:0000259" key="6">
    <source>
        <dbReference type="PROSITE" id="PS50975"/>
    </source>
</evidence>
<evidence type="ECO:0000256" key="5">
    <source>
        <dbReference type="SAM" id="MobiDB-lite"/>
    </source>
</evidence>
<evidence type="ECO:0000256" key="4">
    <source>
        <dbReference type="PROSITE-ProRule" id="PRU00409"/>
    </source>
</evidence>
<dbReference type="Gene3D" id="3.30.470.20">
    <property type="entry name" value="ATP-grasp fold, B domain"/>
    <property type="match status" value="1"/>
</dbReference>
<dbReference type="Proteomes" id="UP001597063">
    <property type="component" value="Unassembled WGS sequence"/>
</dbReference>
<evidence type="ECO:0000256" key="2">
    <source>
        <dbReference type="ARBA" id="ARBA00022741"/>
    </source>
</evidence>
<dbReference type="RefSeq" id="WP_131762771.1">
    <property type="nucleotide sequence ID" value="NZ_CAACUY010000256.1"/>
</dbReference>
<dbReference type="InterPro" id="IPR052032">
    <property type="entry name" value="ATP-dep_AA_Ligase"/>
</dbReference>
<keyword evidence="2 4" id="KW-0547">Nucleotide-binding</keyword>
<dbReference type="PANTHER" id="PTHR43585:SF2">
    <property type="entry name" value="ATP-GRASP ENZYME FSQD"/>
    <property type="match status" value="1"/>
</dbReference>
<keyword evidence="1" id="KW-0436">Ligase</keyword>